<evidence type="ECO:0000313" key="3">
    <source>
        <dbReference type="EMBL" id="MEQ2206378.1"/>
    </source>
</evidence>
<dbReference type="EMBL" id="JAHRIN010042801">
    <property type="protein sequence ID" value="MEQ2206378.1"/>
    <property type="molecule type" value="Genomic_DNA"/>
</dbReference>
<evidence type="ECO:0000256" key="1">
    <source>
        <dbReference type="SAM" id="MobiDB-lite"/>
    </source>
</evidence>
<keyword evidence="2" id="KW-1133">Transmembrane helix</keyword>
<keyword evidence="2" id="KW-0812">Transmembrane</keyword>
<sequence>MNCLNCDSCRASFDFKCSWKSLTGLPLLHLSLTLILQGKAQGIMQSYGSETLRTLCSALLPLRSFNSSSLSRPAELNLQPEDRKEKRSLDRHERVKTKSHVICRDMILCTNQSKDVVVLYMFGQIISHFRFLMCLFSVLNS</sequence>
<feature type="transmembrane region" description="Helical" evidence="2">
    <location>
        <begin position="117"/>
        <end position="139"/>
    </location>
</feature>
<keyword evidence="4" id="KW-1185">Reference proteome</keyword>
<comment type="caution">
    <text evidence="3">The sequence shown here is derived from an EMBL/GenBank/DDBJ whole genome shotgun (WGS) entry which is preliminary data.</text>
</comment>
<proteinExistence type="predicted"/>
<dbReference type="Proteomes" id="UP001434883">
    <property type="component" value="Unassembled WGS sequence"/>
</dbReference>
<protein>
    <submittedName>
        <fullName evidence="3">Uncharacterized protein</fullName>
    </submittedName>
</protein>
<gene>
    <name evidence="3" type="ORF">XENOCAPTIV_028660</name>
</gene>
<feature type="compositionally biased region" description="Basic and acidic residues" evidence="1">
    <location>
        <begin position="80"/>
        <end position="92"/>
    </location>
</feature>
<reference evidence="3 4" key="1">
    <citation type="submission" date="2021-06" db="EMBL/GenBank/DDBJ databases">
        <authorList>
            <person name="Palmer J.M."/>
        </authorList>
    </citation>
    <scope>NUCLEOTIDE SEQUENCE [LARGE SCALE GENOMIC DNA]</scope>
    <source>
        <strain evidence="3 4">XC_2019</strain>
        <tissue evidence="3">Muscle</tissue>
    </source>
</reference>
<feature type="region of interest" description="Disordered" evidence="1">
    <location>
        <begin position="73"/>
        <end position="92"/>
    </location>
</feature>
<organism evidence="3 4">
    <name type="scientific">Xenoophorus captivus</name>
    <dbReference type="NCBI Taxonomy" id="1517983"/>
    <lineage>
        <taxon>Eukaryota</taxon>
        <taxon>Metazoa</taxon>
        <taxon>Chordata</taxon>
        <taxon>Craniata</taxon>
        <taxon>Vertebrata</taxon>
        <taxon>Euteleostomi</taxon>
        <taxon>Actinopterygii</taxon>
        <taxon>Neopterygii</taxon>
        <taxon>Teleostei</taxon>
        <taxon>Neoteleostei</taxon>
        <taxon>Acanthomorphata</taxon>
        <taxon>Ovalentaria</taxon>
        <taxon>Atherinomorphae</taxon>
        <taxon>Cyprinodontiformes</taxon>
        <taxon>Goodeidae</taxon>
        <taxon>Xenoophorus</taxon>
    </lineage>
</organism>
<name>A0ABV0RFJ5_9TELE</name>
<keyword evidence="2" id="KW-0472">Membrane</keyword>
<evidence type="ECO:0000313" key="4">
    <source>
        <dbReference type="Proteomes" id="UP001434883"/>
    </source>
</evidence>
<evidence type="ECO:0000256" key="2">
    <source>
        <dbReference type="SAM" id="Phobius"/>
    </source>
</evidence>
<accession>A0ABV0RFJ5</accession>